<dbReference type="KEGG" id="csy:CENSYa_1854"/>
<accession>A0RYP7</accession>
<name>A0RYP7_CENSY</name>
<dbReference type="InterPro" id="IPR054314">
    <property type="entry name" value="Gins51_C"/>
</dbReference>
<reference evidence="2 3" key="1">
    <citation type="journal article" date="2006" name="Proc. Natl. Acad. Sci. U.S.A.">
        <title>Genomic analysis of the uncultivated marine crenarchaeote Cenarchaeum symbiosum.</title>
        <authorList>
            <person name="Hallam S.J."/>
            <person name="Konstantinidis K.T."/>
            <person name="Putnam N."/>
            <person name="Schleper C."/>
            <person name="Watanabe Y."/>
            <person name="Sugahara J."/>
            <person name="Preston C."/>
            <person name="de la Torre J."/>
            <person name="Richardson P.M."/>
            <person name="DeLong E.F."/>
        </authorList>
    </citation>
    <scope>NUCLEOTIDE SEQUENCE [LARGE SCALE GENOMIC DNA]</scope>
    <source>
        <strain evidence="3">A</strain>
    </source>
</reference>
<dbReference type="Pfam" id="PF22090">
    <property type="entry name" value="Gins51_C"/>
    <property type="match status" value="1"/>
</dbReference>
<dbReference type="AlphaFoldDB" id="A0RYP7"/>
<proteinExistence type="predicted"/>
<protein>
    <submittedName>
        <fullName evidence="2">Uncharacterized protein conserved in archaea</fullName>
    </submittedName>
</protein>
<dbReference type="Proteomes" id="UP000000758">
    <property type="component" value="Chromosome"/>
</dbReference>
<sequence length="198" mass="21968">MKLTQIGLSFKDWVGMAGLEVDASLLYSIVLREVQSDAAQELDPGIYRAVSEYLGKLRHEEYEGTEKRIKDATAGMVGGLASYLLMVRLEKAAAGGADHANLLDEEKFIVHSQEEMGERRGVIESGILSGRPGLLESVAQKYKTRPVVVRFLQKTDRMMGADMESYGPFKAEDVAALPYENAQALISKKIADRVRWED</sequence>
<dbReference type="Gene3D" id="3.40.5.50">
    <property type="match status" value="1"/>
</dbReference>
<dbReference type="CDD" id="cd21695">
    <property type="entry name" value="GINS_B_archaea_Gins51"/>
    <property type="match status" value="1"/>
</dbReference>
<evidence type="ECO:0000259" key="1">
    <source>
        <dbReference type="Pfam" id="PF22090"/>
    </source>
</evidence>
<dbReference type="STRING" id="414004.CENSYa_1854"/>
<organism evidence="2 3">
    <name type="scientific">Cenarchaeum symbiosum (strain A)</name>
    <dbReference type="NCBI Taxonomy" id="414004"/>
    <lineage>
        <taxon>Archaea</taxon>
        <taxon>Nitrososphaerota</taxon>
        <taxon>Candidatus Cenarchaeales</taxon>
        <taxon>Candidatus Cenarchaeaceae</taxon>
        <taxon>Candidatus Cenarchaeum</taxon>
    </lineage>
</organism>
<dbReference type="EnsemblBacteria" id="ABK78464">
    <property type="protein sequence ID" value="ABK78464"/>
    <property type="gene ID" value="CENSYa_1854"/>
</dbReference>
<evidence type="ECO:0000313" key="2">
    <source>
        <dbReference type="EMBL" id="ABK78464.1"/>
    </source>
</evidence>
<dbReference type="HOGENOM" id="CLU_1399785_0_0_2"/>
<dbReference type="PATRIC" id="fig|414004.10.peg.1691"/>
<feature type="domain" description="Gins51 C-terminal" evidence="1">
    <location>
        <begin position="148"/>
        <end position="194"/>
    </location>
</feature>
<keyword evidence="3" id="KW-1185">Reference proteome</keyword>
<evidence type="ECO:0000313" key="3">
    <source>
        <dbReference type="Proteomes" id="UP000000758"/>
    </source>
</evidence>
<dbReference type="EMBL" id="DP000238">
    <property type="protein sequence ID" value="ABK78464.1"/>
    <property type="molecule type" value="Genomic_DNA"/>
</dbReference>
<gene>
    <name evidence="2" type="ordered locus">CENSYa_1854</name>
</gene>